<dbReference type="GO" id="GO:0016491">
    <property type="term" value="F:oxidoreductase activity"/>
    <property type="evidence" value="ECO:0007669"/>
    <property type="project" value="UniProtKB-KW"/>
</dbReference>
<gene>
    <name evidence="3" type="ORF">ACFW6T_04205</name>
</gene>
<name>A0ABW6GEM7_9ACTN</name>
<proteinExistence type="predicted"/>
<evidence type="ECO:0000256" key="1">
    <source>
        <dbReference type="ARBA" id="ARBA00022857"/>
    </source>
</evidence>
<feature type="domain" description="Enoyl reductase (ER)" evidence="2">
    <location>
        <begin position="11"/>
        <end position="302"/>
    </location>
</feature>
<evidence type="ECO:0000313" key="3">
    <source>
        <dbReference type="EMBL" id="MFE1351173.1"/>
    </source>
</evidence>
<dbReference type="SMART" id="SM00829">
    <property type="entry name" value="PKS_ER"/>
    <property type="match status" value="1"/>
</dbReference>
<dbReference type="SUPFAM" id="SSF51735">
    <property type="entry name" value="NAD(P)-binding Rossmann-fold domains"/>
    <property type="match status" value="1"/>
</dbReference>
<protein>
    <submittedName>
        <fullName evidence="3">NADP-dependent oxidoreductase</fullName>
        <ecNumber evidence="3">1.-.-.-</ecNumber>
    </submittedName>
</protein>
<reference evidence="3 4" key="1">
    <citation type="submission" date="2024-09" db="EMBL/GenBank/DDBJ databases">
        <title>The Natural Products Discovery Center: Release of the First 8490 Sequenced Strains for Exploring Actinobacteria Biosynthetic Diversity.</title>
        <authorList>
            <person name="Kalkreuter E."/>
            <person name="Kautsar S.A."/>
            <person name="Yang D."/>
            <person name="Bader C.D."/>
            <person name="Teijaro C.N."/>
            <person name="Fluegel L."/>
            <person name="Davis C.M."/>
            <person name="Simpson J.R."/>
            <person name="Lauterbach L."/>
            <person name="Steele A.D."/>
            <person name="Gui C."/>
            <person name="Meng S."/>
            <person name="Li G."/>
            <person name="Viehrig K."/>
            <person name="Ye F."/>
            <person name="Su P."/>
            <person name="Kiefer A.F."/>
            <person name="Nichols A."/>
            <person name="Cepeda A.J."/>
            <person name="Yan W."/>
            <person name="Fan B."/>
            <person name="Jiang Y."/>
            <person name="Adhikari A."/>
            <person name="Zheng C.-J."/>
            <person name="Schuster L."/>
            <person name="Cowan T.M."/>
            <person name="Smanski M.J."/>
            <person name="Chevrette M.G."/>
            <person name="De Carvalho L.P.S."/>
            <person name="Shen B."/>
        </authorList>
    </citation>
    <scope>NUCLEOTIDE SEQUENCE [LARGE SCALE GENOMIC DNA]</scope>
    <source>
        <strain evidence="3 4">NPDC058753</strain>
    </source>
</reference>
<dbReference type="PANTHER" id="PTHR44154:SF1">
    <property type="entry name" value="QUINONE OXIDOREDUCTASE"/>
    <property type="match status" value="1"/>
</dbReference>
<dbReference type="InterPro" id="IPR036291">
    <property type="entry name" value="NAD(P)-bd_dom_sf"/>
</dbReference>
<dbReference type="Proteomes" id="UP001599542">
    <property type="component" value="Unassembled WGS sequence"/>
</dbReference>
<dbReference type="Gene3D" id="3.40.50.720">
    <property type="entry name" value="NAD(P)-binding Rossmann-like Domain"/>
    <property type="match status" value="1"/>
</dbReference>
<dbReference type="EMBL" id="JBHYPX010000004">
    <property type="protein sequence ID" value="MFE1351173.1"/>
    <property type="molecule type" value="Genomic_DNA"/>
</dbReference>
<accession>A0ABW6GEM7</accession>
<dbReference type="EC" id="1.-.-.-" evidence="3"/>
<dbReference type="PANTHER" id="PTHR44154">
    <property type="entry name" value="QUINONE OXIDOREDUCTASE"/>
    <property type="match status" value="1"/>
</dbReference>
<dbReference type="InterPro" id="IPR051603">
    <property type="entry name" value="Zinc-ADH_QOR/CCCR"/>
</dbReference>
<dbReference type="InterPro" id="IPR011032">
    <property type="entry name" value="GroES-like_sf"/>
</dbReference>
<organism evidence="3 4">
    <name type="scientific">Kitasatospora phosalacinea</name>
    <dbReference type="NCBI Taxonomy" id="2065"/>
    <lineage>
        <taxon>Bacteria</taxon>
        <taxon>Bacillati</taxon>
        <taxon>Actinomycetota</taxon>
        <taxon>Actinomycetes</taxon>
        <taxon>Kitasatosporales</taxon>
        <taxon>Streptomycetaceae</taxon>
        <taxon>Kitasatospora</taxon>
    </lineage>
</organism>
<dbReference type="Pfam" id="PF13602">
    <property type="entry name" value="ADH_zinc_N_2"/>
    <property type="match status" value="1"/>
</dbReference>
<dbReference type="CDD" id="cd05289">
    <property type="entry name" value="MDR_like_2"/>
    <property type="match status" value="1"/>
</dbReference>
<dbReference type="Pfam" id="PF08240">
    <property type="entry name" value="ADH_N"/>
    <property type="match status" value="1"/>
</dbReference>
<keyword evidence="3" id="KW-0560">Oxidoreductase</keyword>
<dbReference type="RefSeq" id="WP_380328501.1">
    <property type="nucleotide sequence ID" value="NZ_JBHYPW010000048.1"/>
</dbReference>
<keyword evidence="1" id="KW-0521">NADP</keyword>
<keyword evidence="4" id="KW-1185">Reference proteome</keyword>
<evidence type="ECO:0000313" key="4">
    <source>
        <dbReference type="Proteomes" id="UP001599542"/>
    </source>
</evidence>
<dbReference type="InterPro" id="IPR020843">
    <property type="entry name" value="ER"/>
</dbReference>
<evidence type="ECO:0000259" key="2">
    <source>
        <dbReference type="SMART" id="SM00829"/>
    </source>
</evidence>
<sequence>MPKAYVFERFGGPEVEHFAELPLPHPGAGELLVAVRAAGVNPVDWKRRSGFRPPGAPEVRLPATMGGEVSGTVERLGAGVRGFAVGDAVLGGPLTGAFAEYALLSAATAVHKPDGMAWTDAAALPIAAATALVGVRQLALPAGATLLLTGAGGGVGAAAVQIARHQGVRVVGVAGPAKRAFVESLGAVHVASGPGFPERVRAVAPQGVDGVFDLVGGEVLAGAAGLLRERSALVSGADRGAVAALGGVPVGPARGPGVLEAVVALARDGVLDPCVRRVLPLSRAAEALRGVEGGHALGKTVIEVER</sequence>
<dbReference type="Gene3D" id="3.90.180.10">
    <property type="entry name" value="Medium-chain alcohol dehydrogenases, catalytic domain"/>
    <property type="match status" value="1"/>
</dbReference>
<dbReference type="InterPro" id="IPR013154">
    <property type="entry name" value="ADH-like_N"/>
</dbReference>
<comment type="caution">
    <text evidence="3">The sequence shown here is derived from an EMBL/GenBank/DDBJ whole genome shotgun (WGS) entry which is preliminary data.</text>
</comment>
<dbReference type="SUPFAM" id="SSF50129">
    <property type="entry name" value="GroES-like"/>
    <property type="match status" value="1"/>
</dbReference>